<evidence type="ECO:0000313" key="9">
    <source>
        <dbReference type="Proteomes" id="UP000245133"/>
    </source>
</evidence>
<evidence type="ECO:0000256" key="5">
    <source>
        <dbReference type="ARBA" id="ARBA00023306"/>
    </source>
</evidence>
<keyword evidence="1" id="KW-1003">Cell membrane</keyword>
<evidence type="ECO:0000259" key="7">
    <source>
        <dbReference type="Pfam" id="PF08478"/>
    </source>
</evidence>
<dbReference type="OrthoDB" id="321755at2"/>
<protein>
    <submittedName>
        <fullName evidence="8">Cell division protein FtsQ</fullName>
    </submittedName>
</protein>
<evidence type="ECO:0000256" key="1">
    <source>
        <dbReference type="ARBA" id="ARBA00022475"/>
    </source>
</evidence>
<dbReference type="InterPro" id="IPR013685">
    <property type="entry name" value="POTRA_FtsQ_type"/>
</dbReference>
<dbReference type="EMBL" id="BFBB01000008">
    <property type="protein sequence ID" value="GBF51059.1"/>
    <property type="molecule type" value="Genomic_DNA"/>
</dbReference>
<evidence type="ECO:0000313" key="8">
    <source>
        <dbReference type="EMBL" id="GBF51059.1"/>
    </source>
</evidence>
<name>A0A2P2E2H2_9LEPT</name>
<dbReference type="Proteomes" id="UP000245133">
    <property type="component" value="Unassembled WGS sequence"/>
</dbReference>
<accession>A0A2P2E2H2</accession>
<organism evidence="8 9">
    <name type="scientific">Leptospira ryugenii</name>
    <dbReference type="NCBI Taxonomy" id="1917863"/>
    <lineage>
        <taxon>Bacteria</taxon>
        <taxon>Pseudomonadati</taxon>
        <taxon>Spirochaetota</taxon>
        <taxon>Spirochaetia</taxon>
        <taxon>Leptospirales</taxon>
        <taxon>Leptospiraceae</taxon>
        <taxon>Leptospira</taxon>
    </lineage>
</organism>
<dbReference type="PANTHER" id="PTHR35851">
    <property type="entry name" value="CELL DIVISION PROTEIN FTSQ"/>
    <property type="match status" value="1"/>
</dbReference>
<proteinExistence type="predicted"/>
<keyword evidence="6" id="KW-0472">Membrane</keyword>
<keyword evidence="9" id="KW-1185">Reference proteome</keyword>
<dbReference type="RefSeq" id="WP_108977367.1">
    <property type="nucleotide sequence ID" value="NZ_BFBB01000008.1"/>
</dbReference>
<dbReference type="InterPro" id="IPR026579">
    <property type="entry name" value="FtsQ"/>
</dbReference>
<keyword evidence="5" id="KW-0131">Cell cycle</keyword>
<dbReference type="Pfam" id="PF08478">
    <property type="entry name" value="POTRA_1"/>
    <property type="match status" value="1"/>
</dbReference>
<evidence type="ECO:0000256" key="3">
    <source>
        <dbReference type="ARBA" id="ARBA00022692"/>
    </source>
</evidence>
<gene>
    <name evidence="8" type="primary">ftsQ</name>
    <name evidence="8" type="ORF">LPTSP4_25900</name>
</gene>
<dbReference type="PANTHER" id="PTHR35851:SF1">
    <property type="entry name" value="CELL DIVISION PROTEIN FTSQ"/>
    <property type="match status" value="1"/>
</dbReference>
<feature type="domain" description="POTRA" evidence="7">
    <location>
        <begin position="43"/>
        <end position="111"/>
    </location>
</feature>
<keyword evidence="3 6" id="KW-0812">Transmembrane</keyword>
<comment type="caution">
    <text evidence="8">The sequence shown here is derived from an EMBL/GenBank/DDBJ whole genome shotgun (WGS) entry which is preliminary data.</text>
</comment>
<keyword evidence="2 8" id="KW-0132">Cell division</keyword>
<feature type="transmembrane region" description="Helical" evidence="6">
    <location>
        <begin position="17"/>
        <end position="37"/>
    </location>
</feature>
<evidence type="ECO:0000256" key="2">
    <source>
        <dbReference type="ARBA" id="ARBA00022618"/>
    </source>
</evidence>
<dbReference type="GO" id="GO:0090529">
    <property type="term" value="P:cell septum assembly"/>
    <property type="evidence" value="ECO:0007669"/>
    <property type="project" value="InterPro"/>
</dbReference>
<dbReference type="AlphaFoldDB" id="A0A2P2E2H2"/>
<evidence type="ECO:0000256" key="6">
    <source>
        <dbReference type="SAM" id="Phobius"/>
    </source>
</evidence>
<keyword evidence="4 6" id="KW-1133">Transmembrane helix</keyword>
<evidence type="ECO:0000256" key="4">
    <source>
        <dbReference type="ARBA" id="ARBA00022989"/>
    </source>
</evidence>
<sequence length="247" mass="28266">MVDTSEENQEKRPNHRMLVPLVLLVSGLVAAMALFHWAKRPKPIQKLVFEGLIVLTSQDLMEYLEIPSDPLDPNKLSWEKWEQKLNSHPRIQKARVNRNSDGRLIITLQERVAEFIVHVGDMLYEVDDQNMILSENHVLDPYLLTISGNFPISSNQIQGTQFNDIASVLRSALVAYPALKTRISEIQIEDDGDYIIFLKSPNPIKVLIGNTFNLYNVRKLYAALAYLETEEIKANEIDLRGEDAVYH</sequence>
<reference evidence="8 9" key="1">
    <citation type="submission" date="2018-02" db="EMBL/GenBank/DDBJ databases">
        <title>Novel Leptospira species isolated from soil and water in Japan.</title>
        <authorList>
            <person name="Nakao R."/>
            <person name="Masuzawa T."/>
        </authorList>
    </citation>
    <scope>NUCLEOTIDE SEQUENCE [LARGE SCALE GENOMIC DNA]</scope>
    <source>
        <strain evidence="8 9">YH101</strain>
    </source>
</reference>